<comment type="cofactor">
    <cofactor evidence="1">
        <name>FAD</name>
        <dbReference type="ChEBI" id="CHEBI:57692"/>
    </cofactor>
</comment>
<dbReference type="Proteomes" id="UP000326877">
    <property type="component" value="Unassembled WGS sequence"/>
</dbReference>
<organism evidence="5">
    <name type="scientific">Petromyces alliaceus</name>
    <name type="common">Aspergillus alliaceus</name>
    <dbReference type="NCBI Taxonomy" id="209559"/>
    <lineage>
        <taxon>Eukaryota</taxon>
        <taxon>Fungi</taxon>
        <taxon>Dikarya</taxon>
        <taxon>Ascomycota</taxon>
        <taxon>Pezizomycotina</taxon>
        <taxon>Eurotiomycetes</taxon>
        <taxon>Eurotiomycetidae</taxon>
        <taxon>Eurotiales</taxon>
        <taxon>Aspergillaceae</taxon>
        <taxon>Aspergillus</taxon>
        <taxon>Aspergillus subgen. Circumdati</taxon>
    </lineage>
</organism>
<evidence type="ECO:0000256" key="3">
    <source>
        <dbReference type="ARBA" id="ARBA00022630"/>
    </source>
</evidence>
<dbReference type="AlphaFoldDB" id="A0A5N7BQJ0"/>
<dbReference type="Gene3D" id="3.50.50.60">
    <property type="entry name" value="FAD/NAD(P)-binding domain"/>
    <property type="match status" value="2"/>
</dbReference>
<dbReference type="PANTHER" id="PTHR42877:SF7">
    <property type="entry name" value="FLAVIN-BINDING MONOOXYGENASE-RELATED"/>
    <property type="match status" value="1"/>
</dbReference>
<dbReference type="EMBL" id="ML735401">
    <property type="protein sequence ID" value="KAE8384114.1"/>
    <property type="molecule type" value="Genomic_DNA"/>
</dbReference>
<reference evidence="5" key="1">
    <citation type="submission" date="2019-04" db="EMBL/GenBank/DDBJ databases">
        <title>Friends and foes A comparative genomics studyof 23 Aspergillus species from section Flavi.</title>
        <authorList>
            <consortium name="DOE Joint Genome Institute"/>
            <person name="Kjaerbolling I."/>
            <person name="Vesth T."/>
            <person name="Frisvad J.C."/>
            <person name="Nybo J.L."/>
            <person name="Theobald S."/>
            <person name="Kildgaard S."/>
            <person name="Isbrandt T."/>
            <person name="Kuo A."/>
            <person name="Sato A."/>
            <person name="Lyhne E.K."/>
            <person name="Kogle M.E."/>
            <person name="Wiebenga A."/>
            <person name="Kun R.S."/>
            <person name="Lubbers R.J."/>
            <person name="Makela M.R."/>
            <person name="Barry K."/>
            <person name="Chovatia M."/>
            <person name="Clum A."/>
            <person name="Daum C."/>
            <person name="Haridas S."/>
            <person name="He G."/>
            <person name="LaButti K."/>
            <person name="Lipzen A."/>
            <person name="Mondo S."/>
            <person name="Riley R."/>
            <person name="Salamov A."/>
            <person name="Simmons B.A."/>
            <person name="Magnuson J.K."/>
            <person name="Henrissat B."/>
            <person name="Mortensen U.H."/>
            <person name="Larsen T.O."/>
            <person name="Devries R.P."/>
            <person name="Grigoriev I.V."/>
            <person name="Machida M."/>
            <person name="Baker S.E."/>
            <person name="Andersen M.R."/>
        </authorList>
    </citation>
    <scope>NUCLEOTIDE SEQUENCE [LARGE SCALE GENOMIC DNA]</scope>
    <source>
        <strain evidence="5">IBT 14317</strain>
    </source>
</reference>
<evidence type="ECO:0000256" key="1">
    <source>
        <dbReference type="ARBA" id="ARBA00001974"/>
    </source>
</evidence>
<keyword evidence="3" id="KW-0285">Flavoprotein</keyword>
<dbReference type="OrthoDB" id="74360at2759"/>
<dbReference type="InterPro" id="IPR051209">
    <property type="entry name" value="FAD-bind_Monooxygenase_sf"/>
</dbReference>
<evidence type="ECO:0000256" key="2">
    <source>
        <dbReference type="ARBA" id="ARBA00010139"/>
    </source>
</evidence>
<comment type="similarity">
    <text evidence="2">Belongs to the FAD-binding monooxygenase family.</text>
</comment>
<keyword evidence="4" id="KW-0274">FAD</keyword>
<name>A0A5N7BQJ0_PETAA</name>
<dbReference type="PANTHER" id="PTHR42877">
    <property type="entry name" value="L-ORNITHINE N(5)-MONOOXYGENASE-RELATED"/>
    <property type="match status" value="1"/>
</dbReference>
<evidence type="ECO:0000313" key="5">
    <source>
        <dbReference type="EMBL" id="KAE8384114.1"/>
    </source>
</evidence>
<accession>A0A5N7BQJ0</accession>
<gene>
    <name evidence="5" type="ORF">BDV23DRAFT_177308</name>
</gene>
<sequence>MPNVGLCVYEKDADSGGIGFENRCPGCACDVSSATFEPNKEWYKEWSTFYASAPEIHRYWKQMVCKYDCMKYIKLMRDISEAVWNEQTSRWHSHICEKVRDVDSGSTYSDQCDPNIPGLHGFKGKLLHNASWDESYDYRVISVIRSGSSDIQIVPATLPRVAHLDHYIRDIELELQSVHGTTIIDTPEQAEAEEVFLKNLRRRLSRRPELLGSLVPPFPPACRRLTPGPGYLEALTEDNVNIISSNIVQVDANGIVTADRTHHPTDVIVIGCEGVTLAGHWEKTPEAYISIMVDGFPNYFISLGPNAALGEGNQLPLIDQTIDCFTFCIQKTQRDNIQAIIVNKEAVNRFPQHCGQYFSQPVFRQKRRRWYRAEDGRNTDPGIGSSLHSLKVLAYPRWEDFMYEYTEDEKNEAIQVGYLDDDHIDFPWHLLSPASVDVGA</sequence>
<protein>
    <submittedName>
        <fullName evidence="5">Uncharacterized protein</fullName>
    </submittedName>
</protein>
<proteinExistence type="inferred from homology"/>
<evidence type="ECO:0000256" key="4">
    <source>
        <dbReference type="ARBA" id="ARBA00022827"/>
    </source>
</evidence>
<dbReference type="SUPFAM" id="SSF51905">
    <property type="entry name" value="FAD/NAD(P)-binding domain"/>
    <property type="match status" value="2"/>
</dbReference>
<dbReference type="InterPro" id="IPR036188">
    <property type="entry name" value="FAD/NAD-bd_sf"/>
</dbReference>